<comment type="caution">
    <text evidence="1">The sequence shown here is derived from an EMBL/GenBank/DDBJ whole genome shotgun (WGS) entry which is preliminary data.</text>
</comment>
<evidence type="ECO:0000313" key="2">
    <source>
        <dbReference type="Proteomes" id="UP000775213"/>
    </source>
</evidence>
<organism evidence="1 2">
    <name type="scientific">Dendrobium chrysotoxum</name>
    <name type="common">Orchid</name>
    <dbReference type="NCBI Taxonomy" id="161865"/>
    <lineage>
        <taxon>Eukaryota</taxon>
        <taxon>Viridiplantae</taxon>
        <taxon>Streptophyta</taxon>
        <taxon>Embryophyta</taxon>
        <taxon>Tracheophyta</taxon>
        <taxon>Spermatophyta</taxon>
        <taxon>Magnoliopsida</taxon>
        <taxon>Liliopsida</taxon>
        <taxon>Asparagales</taxon>
        <taxon>Orchidaceae</taxon>
        <taxon>Epidendroideae</taxon>
        <taxon>Malaxideae</taxon>
        <taxon>Dendrobiinae</taxon>
        <taxon>Dendrobium</taxon>
    </lineage>
</organism>
<proteinExistence type="predicted"/>
<accession>A0AAV7GQU4</accession>
<reference evidence="1 2" key="1">
    <citation type="journal article" date="2021" name="Hortic Res">
        <title>Chromosome-scale assembly of the Dendrobium chrysotoxum genome enhances the understanding of orchid evolution.</title>
        <authorList>
            <person name="Zhang Y."/>
            <person name="Zhang G.Q."/>
            <person name="Zhang D."/>
            <person name="Liu X.D."/>
            <person name="Xu X.Y."/>
            <person name="Sun W.H."/>
            <person name="Yu X."/>
            <person name="Zhu X."/>
            <person name="Wang Z.W."/>
            <person name="Zhao X."/>
            <person name="Zhong W.Y."/>
            <person name="Chen H."/>
            <person name="Yin W.L."/>
            <person name="Huang T."/>
            <person name="Niu S.C."/>
            <person name="Liu Z.J."/>
        </authorList>
    </citation>
    <scope>NUCLEOTIDE SEQUENCE [LARGE SCALE GENOMIC DNA]</scope>
    <source>
        <strain evidence="1">Lindl</strain>
    </source>
</reference>
<dbReference type="Proteomes" id="UP000775213">
    <property type="component" value="Unassembled WGS sequence"/>
</dbReference>
<keyword evidence="2" id="KW-1185">Reference proteome</keyword>
<evidence type="ECO:0000313" key="1">
    <source>
        <dbReference type="EMBL" id="KAH0458063.1"/>
    </source>
</evidence>
<name>A0AAV7GQU4_DENCH</name>
<dbReference type="EMBL" id="JAGFBR010000012">
    <property type="protein sequence ID" value="KAH0458063.1"/>
    <property type="molecule type" value="Genomic_DNA"/>
</dbReference>
<sequence>MAAKRMDELERKVKQIKSPMEEKFLTIEARFSTMEGRFTTMESRLGGMEEKMRKLIEMQSKFLPVVPITNPNQYLTGILLAKSKGKEIGLEKFVEESFFHQEPSLRTTED</sequence>
<dbReference type="Gene3D" id="3.90.20.10">
    <property type="match status" value="1"/>
</dbReference>
<protein>
    <submittedName>
        <fullName evidence="1">Uncharacterized protein</fullName>
    </submittedName>
</protein>
<gene>
    <name evidence="1" type="ORF">IEQ34_013378</name>
</gene>
<dbReference type="AlphaFoldDB" id="A0AAV7GQU4"/>